<evidence type="ECO:0000256" key="4">
    <source>
        <dbReference type="SAM" id="Phobius"/>
    </source>
</evidence>
<evidence type="ECO:0000256" key="2">
    <source>
        <dbReference type="RuleBase" id="RU003876"/>
    </source>
</evidence>
<keyword evidence="4" id="KW-0812">Transmembrane</keyword>
<reference evidence="5" key="1">
    <citation type="submission" date="2023-03" db="EMBL/GenBank/DDBJ databases">
        <title>Massive genome expansion in bonnet fungi (Mycena s.s.) driven by repeated elements and novel gene families across ecological guilds.</title>
        <authorList>
            <consortium name="Lawrence Berkeley National Laboratory"/>
            <person name="Harder C.B."/>
            <person name="Miyauchi S."/>
            <person name="Viragh M."/>
            <person name="Kuo A."/>
            <person name="Thoen E."/>
            <person name="Andreopoulos B."/>
            <person name="Lu D."/>
            <person name="Skrede I."/>
            <person name="Drula E."/>
            <person name="Henrissat B."/>
            <person name="Morin E."/>
            <person name="Kohler A."/>
            <person name="Barry K."/>
            <person name="LaButti K."/>
            <person name="Morin E."/>
            <person name="Salamov A."/>
            <person name="Lipzen A."/>
            <person name="Mereny Z."/>
            <person name="Hegedus B."/>
            <person name="Baldrian P."/>
            <person name="Stursova M."/>
            <person name="Weitz H."/>
            <person name="Taylor A."/>
            <person name="Grigoriev I.V."/>
            <person name="Nagy L.G."/>
            <person name="Martin F."/>
            <person name="Kauserud H."/>
        </authorList>
    </citation>
    <scope>NUCLEOTIDE SEQUENCE</scope>
    <source>
        <strain evidence="5">CBHHK188m</strain>
    </source>
</reference>
<feature type="transmembrane region" description="Helical" evidence="4">
    <location>
        <begin position="20"/>
        <end position="41"/>
    </location>
</feature>
<comment type="caution">
    <text evidence="5">The sequence shown here is derived from an EMBL/GenBank/DDBJ whole genome shotgun (WGS) entry which is preliminary data.</text>
</comment>
<feature type="region of interest" description="Disordered" evidence="3">
    <location>
        <begin position="452"/>
        <end position="474"/>
    </location>
</feature>
<evidence type="ECO:0000256" key="1">
    <source>
        <dbReference type="ARBA" id="ARBA00009947"/>
    </source>
</evidence>
<feature type="region of interest" description="Disordered" evidence="3">
    <location>
        <begin position="215"/>
        <end position="236"/>
    </location>
</feature>
<dbReference type="EMBL" id="JARJLG010000004">
    <property type="protein sequence ID" value="KAJ7781878.1"/>
    <property type="molecule type" value="Genomic_DNA"/>
</dbReference>
<dbReference type="Proteomes" id="UP001215280">
    <property type="component" value="Unassembled WGS sequence"/>
</dbReference>
<gene>
    <name evidence="5" type="ORF">DFH07DRAFT_935740</name>
</gene>
<accession>A0AAD7KBD8</accession>
<dbReference type="PANTHER" id="PTHR11875">
    <property type="entry name" value="TESTIS-SPECIFIC Y-ENCODED PROTEIN"/>
    <property type="match status" value="1"/>
</dbReference>
<protein>
    <submittedName>
        <fullName evidence="5">Uncharacterized protein</fullName>
    </submittedName>
</protein>
<organism evidence="5 6">
    <name type="scientific">Mycena maculata</name>
    <dbReference type="NCBI Taxonomy" id="230809"/>
    <lineage>
        <taxon>Eukaryota</taxon>
        <taxon>Fungi</taxon>
        <taxon>Dikarya</taxon>
        <taxon>Basidiomycota</taxon>
        <taxon>Agaricomycotina</taxon>
        <taxon>Agaricomycetes</taxon>
        <taxon>Agaricomycetidae</taxon>
        <taxon>Agaricales</taxon>
        <taxon>Marasmiineae</taxon>
        <taxon>Mycenaceae</taxon>
        <taxon>Mycena</taxon>
    </lineage>
</organism>
<evidence type="ECO:0000313" key="6">
    <source>
        <dbReference type="Proteomes" id="UP001215280"/>
    </source>
</evidence>
<dbReference type="SUPFAM" id="SSF143113">
    <property type="entry name" value="NAP-like"/>
    <property type="match status" value="1"/>
</dbReference>
<keyword evidence="4" id="KW-0472">Membrane</keyword>
<comment type="similarity">
    <text evidence="1 2">Belongs to the nucleosome assembly protein (NAP) family.</text>
</comment>
<proteinExistence type="inferred from homology"/>
<sequence length="567" mass="62586">MSASKPSLQFLLSALPSTSATNVLILIVIIGMLIASVVCYASPTRLTKKLVASLYDAETLYHDVVETGVVSTSDTAQVQKFEELEELLAKLQLKVSEIRTATLRNSLPKRTALAEFLRGASFTILRCLEDVEGFKARIEIDLTPLQRYAADSGYNISRLCGRFGIPPSSSSPKIPEGELEGLDHPHLFFRRFGGHNLNQDFEAVKDERWDNRDTQLAKPGHSMSNDQKNCGGESHRWGSIKKSASRCIQEFKTKGQPWVLQPEEVRSSQARLIAVEVESWGLQEEGTDTQKDGREQGRGKLGIGKAFLTESAEELSGLGNESVQAAMLGMVQGRLSGLLGRNSGYAENLPREVRRKVEGLKGVQVQQTELQNWCKRSVSSWSARGQRGLLDAPFVHGWDGWPLTWPAEWLDPRVPVAWASMGTTRGTVAYIELQKPLYARRHAIIGGDAAPTTDEIAAGEPSRSRTTRTTPPSTSRIKKRFEIDEGAGDTEGKAEDVDVKGIPDFWLTALRNHPGLAELITDRDAEALAFLQDVTHAYLPFKGEEGEPGSRPRSTGTRRTRSSLTRH</sequence>
<name>A0AAD7KBD8_9AGAR</name>
<evidence type="ECO:0000313" key="5">
    <source>
        <dbReference type="EMBL" id="KAJ7781878.1"/>
    </source>
</evidence>
<dbReference type="GO" id="GO:0005634">
    <property type="term" value="C:nucleus"/>
    <property type="evidence" value="ECO:0007669"/>
    <property type="project" value="InterPro"/>
</dbReference>
<keyword evidence="6" id="KW-1185">Reference proteome</keyword>
<evidence type="ECO:0000256" key="3">
    <source>
        <dbReference type="SAM" id="MobiDB-lite"/>
    </source>
</evidence>
<feature type="compositionally biased region" description="Basic residues" evidence="3">
    <location>
        <begin position="556"/>
        <end position="567"/>
    </location>
</feature>
<keyword evidence="4" id="KW-1133">Transmembrane helix</keyword>
<dbReference type="GO" id="GO:0006334">
    <property type="term" value="P:nucleosome assembly"/>
    <property type="evidence" value="ECO:0007669"/>
    <property type="project" value="InterPro"/>
</dbReference>
<dbReference type="Gene3D" id="3.30.1120.90">
    <property type="entry name" value="Nucleosome assembly protein"/>
    <property type="match status" value="1"/>
</dbReference>
<dbReference type="Pfam" id="PF00956">
    <property type="entry name" value="NAP"/>
    <property type="match status" value="1"/>
</dbReference>
<dbReference type="AlphaFoldDB" id="A0AAD7KBD8"/>
<dbReference type="InterPro" id="IPR037231">
    <property type="entry name" value="NAP-like_sf"/>
</dbReference>
<feature type="region of interest" description="Disordered" evidence="3">
    <location>
        <begin position="541"/>
        <end position="567"/>
    </location>
</feature>
<dbReference type="InterPro" id="IPR002164">
    <property type="entry name" value="NAP_family"/>
</dbReference>